<sequence>MLPAQTAAAAGPGSAYAFDPAAVRVKGAATTASAPALSVGTTYRDAIGPGAKLVYRVDLDARTSAYVSAVAVPARGSKVAYGDKIEIALQDANGRECGSNDSEFGVSTDFARPLAAYAYRTAGTSGGAGSTCAAAGTYYVVVRRTGDPASSHDPWDLELRRAAEPGLAKAGPTQAPEDWPSASPAPPAGDPRPVEGGAGFWDAARLRGSGAWSTRISPGQTLFFRVPVDWGQQLFGSVDLASAPEPPPGASRSTGGRSLGLVNGAVAMSLFNPALGFVQSANAPLYDGRQKTTSFDPLPPVAYRNRFSYRSGVRDMRFAGWYYVRVSLNPKLAGVYGKGPYGITLRLTVTGKAASAPAYAGPPGPFTVVGDHSVAGGNGAAEAGRPGCAGTMRTVGYAGVGTGTVLVLGLGVWTMAGRRRAVRTG</sequence>
<proteinExistence type="predicted"/>
<keyword evidence="2" id="KW-0472">Membrane</keyword>
<comment type="caution">
    <text evidence="3">The sequence shown here is derived from an EMBL/GenBank/DDBJ whole genome shotgun (WGS) entry which is preliminary data.</text>
</comment>
<name>A0A940S0Y0_9ACTN</name>
<evidence type="ECO:0000313" key="4">
    <source>
        <dbReference type="Proteomes" id="UP000670475"/>
    </source>
</evidence>
<feature type="transmembrane region" description="Helical" evidence="2">
    <location>
        <begin position="395"/>
        <end position="416"/>
    </location>
</feature>
<dbReference type="EMBL" id="JAGIQL010000183">
    <property type="protein sequence ID" value="MBP0461379.1"/>
    <property type="molecule type" value="Genomic_DNA"/>
</dbReference>
<accession>A0A940S0Y0</accession>
<evidence type="ECO:0000313" key="3">
    <source>
        <dbReference type="EMBL" id="MBP0461379.1"/>
    </source>
</evidence>
<evidence type="ECO:0000256" key="2">
    <source>
        <dbReference type="SAM" id="Phobius"/>
    </source>
</evidence>
<organism evidence="3 4">
    <name type="scientific">Streptomyces montanisoli</name>
    <dbReference type="NCBI Taxonomy" id="2798581"/>
    <lineage>
        <taxon>Bacteria</taxon>
        <taxon>Bacillati</taxon>
        <taxon>Actinomycetota</taxon>
        <taxon>Actinomycetes</taxon>
        <taxon>Kitasatosporales</taxon>
        <taxon>Streptomycetaceae</taxon>
        <taxon>Streptomyces</taxon>
    </lineage>
</organism>
<gene>
    <name evidence="3" type="ORF">JFN87_28535</name>
</gene>
<keyword evidence="2" id="KW-1133">Transmembrane helix</keyword>
<feature type="region of interest" description="Disordered" evidence="1">
    <location>
        <begin position="167"/>
        <end position="199"/>
    </location>
</feature>
<protein>
    <submittedName>
        <fullName evidence="3">Uncharacterized protein</fullName>
    </submittedName>
</protein>
<dbReference type="Gene3D" id="2.60.120.380">
    <property type="match status" value="1"/>
</dbReference>
<dbReference type="Proteomes" id="UP000670475">
    <property type="component" value="Unassembled WGS sequence"/>
</dbReference>
<reference evidence="3" key="1">
    <citation type="submission" date="2021-03" db="EMBL/GenBank/DDBJ databases">
        <title>Whole genome sequence of Streptomyces bomunensis MMS17-BM035.</title>
        <authorList>
            <person name="Lee J.H."/>
        </authorList>
    </citation>
    <scope>NUCLEOTIDE SEQUENCE</scope>
    <source>
        <strain evidence="3">MMS17-BM035</strain>
    </source>
</reference>
<keyword evidence="2" id="KW-0812">Transmembrane</keyword>
<dbReference type="AlphaFoldDB" id="A0A940S0Y0"/>
<evidence type="ECO:0000256" key="1">
    <source>
        <dbReference type="SAM" id="MobiDB-lite"/>
    </source>
</evidence>
<keyword evidence="4" id="KW-1185">Reference proteome</keyword>